<dbReference type="SUPFAM" id="SSF52833">
    <property type="entry name" value="Thioredoxin-like"/>
    <property type="match status" value="1"/>
</dbReference>
<dbReference type="PANTHER" id="PTHR11573:SF6">
    <property type="entry name" value="RIBONUCLEOSIDE-DIPHOSPHATE REDUCTASE LARGE SUBUNIT"/>
    <property type="match status" value="1"/>
</dbReference>
<dbReference type="PANTHER" id="PTHR11573">
    <property type="entry name" value="RIBONUCLEOSIDE-DIPHOSPHATE REDUCTASE LARGE CHAIN"/>
    <property type="match status" value="1"/>
</dbReference>
<dbReference type="GO" id="GO:0016539">
    <property type="term" value="P:intein-mediated protein splicing"/>
    <property type="evidence" value="ECO:0007669"/>
    <property type="project" value="InterPro"/>
</dbReference>
<keyword evidence="6" id="KW-0651">Protein splicing</keyword>
<dbReference type="InterPro" id="IPR000788">
    <property type="entry name" value="RNR_lg_C"/>
</dbReference>
<evidence type="ECO:0000256" key="6">
    <source>
        <dbReference type="ARBA" id="ARBA00023000"/>
    </source>
</evidence>
<dbReference type="GO" id="GO:0004748">
    <property type="term" value="F:ribonucleoside-diphosphate reductase activity, thioredoxin disulfide as acceptor"/>
    <property type="evidence" value="ECO:0007669"/>
    <property type="project" value="UniProtKB-EC"/>
</dbReference>
<keyword evidence="4" id="KW-0068">Autocatalytic cleavage</keyword>
<dbReference type="InterPro" id="IPR004042">
    <property type="entry name" value="Intein_endonuc_central"/>
</dbReference>
<dbReference type="SUPFAM" id="SSF48168">
    <property type="entry name" value="R1 subunit of ribonucleotide reductase, N-terminal domain"/>
    <property type="match status" value="1"/>
</dbReference>
<evidence type="ECO:0000256" key="5">
    <source>
        <dbReference type="ARBA" id="ARBA00022840"/>
    </source>
</evidence>
<dbReference type="PROSITE" id="PS50817">
    <property type="entry name" value="INTEIN_N_TER"/>
    <property type="match status" value="2"/>
</dbReference>
<dbReference type="InterPro" id="IPR003587">
    <property type="entry name" value="Hint_dom_N"/>
</dbReference>
<evidence type="ECO:0000256" key="4">
    <source>
        <dbReference type="ARBA" id="ARBA00022813"/>
    </source>
</evidence>
<dbReference type="SMART" id="SM00306">
    <property type="entry name" value="HintN"/>
    <property type="match status" value="2"/>
</dbReference>
<dbReference type="NCBIfam" id="TIGR01443">
    <property type="entry name" value="intein_Cterm"/>
    <property type="match status" value="1"/>
</dbReference>
<dbReference type="InterPro" id="IPR008926">
    <property type="entry name" value="RNR_R1-su_N"/>
</dbReference>
<keyword evidence="5" id="KW-0067">ATP-binding</keyword>
<dbReference type="GO" id="GO:0009263">
    <property type="term" value="P:deoxyribonucleotide biosynthetic process"/>
    <property type="evidence" value="ECO:0007669"/>
    <property type="project" value="UniProtKB-KW"/>
</dbReference>
<dbReference type="GO" id="GO:0005524">
    <property type="term" value="F:ATP binding"/>
    <property type="evidence" value="ECO:0007669"/>
    <property type="project" value="UniProtKB-KW"/>
</dbReference>
<dbReference type="SUPFAM" id="SSF55608">
    <property type="entry name" value="Homing endonucleases"/>
    <property type="match status" value="1"/>
</dbReference>
<name>A0A6C0E0A3_9ZZZZ</name>
<dbReference type="InterPro" id="IPR005144">
    <property type="entry name" value="ATP-cone_dom"/>
</dbReference>
<dbReference type="InterPro" id="IPR039718">
    <property type="entry name" value="Rrm1"/>
</dbReference>
<dbReference type="PROSITE" id="PS50818">
    <property type="entry name" value="INTEIN_C_TER"/>
    <property type="match status" value="1"/>
</dbReference>
<dbReference type="Gene3D" id="3.10.28.10">
    <property type="entry name" value="Homing endonucleases"/>
    <property type="match status" value="1"/>
</dbReference>
<dbReference type="PROSITE" id="PS51161">
    <property type="entry name" value="ATP_CONE"/>
    <property type="match status" value="1"/>
</dbReference>
<dbReference type="Gene3D" id="3.40.30.10">
    <property type="entry name" value="Glutaredoxin"/>
    <property type="match status" value="1"/>
</dbReference>
<dbReference type="InterPro" id="IPR013509">
    <property type="entry name" value="RNR_lsu_N"/>
</dbReference>
<dbReference type="Pfam" id="PF00462">
    <property type="entry name" value="Glutaredoxin"/>
    <property type="match status" value="1"/>
</dbReference>
<dbReference type="UniPathway" id="UPA00326"/>
<evidence type="ECO:0000259" key="10">
    <source>
        <dbReference type="PROSITE" id="PS51161"/>
    </source>
</evidence>
<dbReference type="SUPFAM" id="SSF51294">
    <property type="entry name" value="Hedgehog/intein (Hint) domain"/>
    <property type="match status" value="2"/>
</dbReference>
<dbReference type="PROSITE" id="PS51354">
    <property type="entry name" value="GLUTAREDOXIN_2"/>
    <property type="match status" value="1"/>
</dbReference>
<feature type="domain" description="DOD-type homing endonuclease" evidence="9">
    <location>
        <begin position="418"/>
        <end position="556"/>
    </location>
</feature>
<keyword evidence="8" id="KW-0215">Deoxyribonucleotide synthesis</keyword>
<dbReference type="CDD" id="cd00081">
    <property type="entry name" value="Hint"/>
    <property type="match status" value="2"/>
</dbReference>
<dbReference type="PROSITE" id="PS50819">
    <property type="entry name" value="INTEIN_ENDONUCLEASE"/>
    <property type="match status" value="1"/>
</dbReference>
<evidence type="ECO:0000256" key="1">
    <source>
        <dbReference type="ARBA" id="ARBA00010406"/>
    </source>
</evidence>
<evidence type="ECO:0000256" key="3">
    <source>
        <dbReference type="ARBA" id="ARBA00022741"/>
    </source>
</evidence>
<dbReference type="Pfam" id="PF00317">
    <property type="entry name" value="Ribonuc_red_lgN"/>
    <property type="match status" value="1"/>
</dbReference>
<proteinExistence type="inferred from homology"/>
<dbReference type="InterPro" id="IPR003586">
    <property type="entry name" value="Hint_dom_C"/>
</dbReference>
<keyword evidence="7" id="KW-0560">Oxidoreductase</keyword>
<accession>A0A6C0E0A3</accession>
<dbReference type="SMART" id="SM00305">
    <property type="entry name" value="HintC"/>
    <property type="match status" value="2"/>
</dbReference>
<keyword evidence="3" id="KW-0547">Nucleotide-binding</keyword>
<evidence type="ECO:0000256" key="7">
    <source>
        <dbReference type="ARBA" id="ARBA00023002"/>
    </source>
</evidence>
<evidence type="ECO:0000313" key="11">
    <source>
        <dbReference type="EMBL" id="QHT22556.1"/>
    </source>
</evidence>
<evidence type="ECO:0000256" key="8">
    <source>
        <dbReference type="ARBA" id="ARBA00023116"/>
    </source>
</evidence>
<dbReference type="EMBL" id="MN739712">
    <property type="protein sequence ID" value="QHT22556.1"/>
    <property type="molecule type" value="Genomic_DNA"/>
</dbReference>
<dbReference type="Gene3D" id="3.20.70.20">
    <property type="match status" value="3"/>
</dbReference>
<organism evidence="11">
    <name type="scientific">viral metagenome</name>
    <dbReference type="NCBI Taxonomy" id="1070528"/>
    <lineage>
        <taxon>unclassified sequences</taxon>
        <taxon>metagenomes</taxon>
        <taxon>organismal metagenomes</taxon>
    </lineage>
</organism>
<dbReference type="Pfam" id="PF03477">
    <property type="entry name" value="ATP-cone"/>
    <property type="match status" value="1"/>
</dbReference>
<sequence>MYVVKRSGNKESVQFDKITNRLEKLLYGGLEKTVDPVLITQKICSRIYSGITTTELDNLASQICMGLITDNPDFGILGGRIVVSNHQKNTDESFYSVILELKNNKDVHGDLAPLINDEIFEIVSKHGDEIQDMIDMNRDYLLDFFGFKTLERSYLLKVNVDGGKTKRIVERPQHLFMRVAIGIHGYDFENVKKTYDNISLKMYTHATPTLFNASTNHPQLSSCFLIDIEDSIEGIFKTYTDCGLISKWAGGIGVHISNIRSKGSYIRKTGGNSDGIMPLLRTFNSIARQFNQCFVPNTMIFTLDGPKEIQHITTKDYVITRDGTYKKVMNVIKNEVDKDILSIRSKYSFSEVDVTPEHEICVLRGCKMMFDKIQQNMSNGTLKTEFISAKCLDENDFLCYPIPETIVNYHDNSDNIRFYGIMLGYGDLSKKYNKTMIEGGVLLGIEHKQNTIIFVENFLKNNDIHYWKTYNDNSVQIHWTHTNLSEKLNFDYDDLYDENHEKIISNKFFHMSKTNTLDLIHGLVETEGSVHNEIYFSSTSKNIAEGMRFLLLKVGILCSGNIRDEIGTYVLRIPKDPVLCNVLKIEPSKKFGYFSFNNTIYSRINTIKTKNYKGLVYDLNIDENHNYLTNMGLVHNSGKRLGSFAMYLEVHHADIFTFLDAKKNHGAEEERARDLFYALWICDLFMERVQENGDWFLMDPNESQNLNEVYGNEYNNLYNRYVNEGKYKKKIKARELWEAIISSQVETGTPYLCYKDHVNKKNNQKNIGIVKSSNLCVSGDTNILIRNVSIMNVPIKYLMNREVEVWNGKQWSQTIIYKTGENQKLLKIMFSNSREIKCTEYHKFYIQENDKEVVYEAKNLRRGMRIIPYTILSEDAKNLTFSDVYVSSIENCLENEDTYCFNEPLEHKGIFNGIITGQCAEINEVSNEQESSVCNLGSICLPQILEYPDFNDISKLLSWKSFLTSEQIKISSYYEEGRLKIYTTSDCEYCKLLKTLLNDCGLSYEEIDKDEAEMLRIKSNPSLSTVKPFETVPQLFSIKNEDDIEHLGGYDDNWSVLSPKINYKKLYQLAYELTYNLNKVIDKNFYPTDRTRVSNMKNRPIGLGVQGLSDVFMRLKIPFTSDKAREINKDIFETLYYGSMESSIDIAKIDGSYPTYEGSPLSKGEFQFNLWDVKDEELSGRWDWRALREKLMLYGTRNSLNIALMPTASTASIFGNNESFEVITSNLYTRNVLSGVFTMVNKYLIKDLIALDLWNQDTKDRLIFDKGSVQNLRKLPKFLREVYKTAFEVDQKLIIKMSAERGIFVCQSQSLNLFFDKPTFKELTACHFYGWKNGLKTGSYYIRTKSALSGQNFGLDPNKEKKLREENIIEEDEGCLNCGA</sequence>
<dbReference type="Gene3D" id="2.170.16.10">
    <property type="entry name" value="Hedgehog/Intein (Hint) domain"/>
    <property type="match status" value="1"/>
</dbReference>
<dbReference type="Pfam" id="PF02867">
    <property type="entry name" value="Ribonuc_red_lgC"/>
    <property type="match status" value="3"/>
</dbReference>
<feature type="domain" description="ATP-cone" evidence="10">
    <location>
        <begin position="1"/>
        <end position="92"/>
    </location>
</feature>
<evidence type="ECO:0000259" key="9">
    <source>
        <dbReference type="PROSITE" id="PS50819"/>
    </source>
</evidence>
<dbReference type="EC" id="1.17.4.1" evidence="2"/>
<dbReference type="InterPro" id="IPR036249">
    <property type="entry name" value="Thioredoxin-like_sf"/>
</dbReference>
<dbReference type="InterPro" id="IPR036844">
    <property type="entry name" value="Hint_dom_sf"/>
</dbReference>
<dbReference type="NCBIfam" id="TIGR01445">
    <property type="entry name" value="intein_Nterm"/>
    <property type="match status" value="1"/>
</dbReference>
<reference evidence="11" key="1">
    <citation type="journal article" date="2020" name="Nature">
        <title>Giant virus diversity and host interactions through global metagenomics.</title>
        <authorList>
            <person name="Schulz F."/>
            <person name="Roux S."/>
            <person name="Paez-Espino D."/>
            <person name="Jungbluth S."/>
            <person name="Walsh D.A."/>
            <person name="Denef V.J."/>
            <person name="McMahon K.D."/>
            <person name="Konstantinidis K.T."/>
            <person name="Eloe-Fadrosh E.A."/>
            <person name="Kyrpides N.C."/>
            <person name="Woyke T."/>
        </authorList>
    </citation>
    <scope>NUCLEOTIDE SEQUENCE</scope>
    <source>
        <strain evidence="11">GVMAG-M-3300023179-111</strain>
    </source>
</reference>
<dbReference type="InterPro" id="IPR027434">
    <property type="entry name" value="Homing_endonucl"/>
</dbReference>
<protein>
    <recommendedName>
        <fullName evidence="2">ribonucleoside-diphosphate reductase</fullName>
        <ecNumber evidence="2">1.17.4.1</ecNumber>
    </recommendedName>
</protein>
<evidence type="ECO:0000256" key="2">
    <source>
        <dbReference type="ARBA" id="ARBA00012274"/>
    </source>
</evidence>
<dbReference type="CDD" id="cd02066">
    <property type="entry name" value="GRX_family"/>
    <property type="match status" value="1"/>
</dbReference>
<dbReference type="GO" id="GO:0004519">
    <property type="term" value="F:endonuclease activity"/>
    <property type="evidence" value="ECO:0007669"/>
    <property type="project" value="InterPro"/>
</dbReference>
<dbReference type="SUPFAM" id="SSF51998">
    <property type="entry name" value="PFL-like glycyl radical enzymes"/>
    <property type="match status" value="2"/>
</dbReference>
<dbReference type="GO" id="GO:0005971">
    <property type="term" value="C:ribonucleoside-diphosphate reductase complex"/>
    <property type="evidence" value="ECO:0007669"/>
    <property type="project" value="TreeGrafter"/>
</dbReference>
<dbReference type="InterPro" id="IPR002109">
    <property type="entry name" value="Glutaredoxin"/>
</dbReference>
<dbReference type="InterPro" id="IPR006141">
    <property type="entry name" value="Intein_N"/>
</dbReference>
<dbReference type="InterPro" id="IPR030934">
    <property type="entry name" value="Intein_C"/>
</dbReference>
<comment type="similarity">
    <text evidence="1">Belongs to the ribonucleoside diphosphate reductase large chain family.</text>
</comment>